<protein>
    <recommendedName>
        <fullName evidence="3 10">Isopentenyl-diphosphate Delta-isomerase</fullName>
        <shortName evidence="10">IPP isomerase</shortName>
        <ecNumber evidence="3 10">5.3.3.2</ecNumber>
    </recommendedName>
    <alternativeName>
        <fullName evidence="10">IPP:DMAPP isomerase</fullName>
    </alternativeName>
    <alternativeName>
        <fullName evidence="10">Isopentenyl pyrophosphate isomerase</fullName>
    </alternativeName>
</protein>
<evidence type="ECO:0000256" key="2">
    <source>
        <dbReference type="ARBA" id="ARBA00007579"/>
    </source>
</evidence>
<proteinExistence type="inferred from homology"/>
<dbReference type="PANTHER" id="PTHR10885:SF0">
    <property type="entry name" value="ISOPENTENYL-DIPHOSPHATE DELTA-ISOMERASE"/>
    <property type="match status" value="1"/>
</dbReference>
<dbReference type="NCBIfam" id="TIGR02150">
    <property type="entry name" value="IPP_isom_1"/>
    <property type="match status" value="1"/>
</dbReference>
<feature type="binding site" evidence="10">
    <location>
        <position position="141"/>
    </location>
    <ligand>
        <name>Mn(2+)</name>
        <dbReference type="ChEBI" id="CHEBI:29035"/>
    </ligand>
</feature>
<evidence type="ECO:0000256" key="8">
    <source>
        <dbReference type="ARBA" id="ARBA00023229"/>
    </source>
</evidence>
<comment type="cofactor">
    <cofactor evidence="10">
        <name>Mn(2+)</name>
        <dbReference type="ChEBI" id="CHEBI:29035"/>
    </cofactor>
    <text evidence="10">Binds 1 Mn(2+) ion per subunit.</text>
</comment>
<evidence type="ECO:0000256" key="4">
    <source>
        <dbReference type="ARBA" id="ARBA00022490"/>
    </source>
</evidence>
<feature type="compositionally biased region" description="Polar residues" evidence="11">
    <location>
        <begin position="43"/>
        <end position="52"/>
    </location>
</feature>
<dbReference type="CDD" id="cd02885">
    <property type="entry name" value="NUDIX_IPP_Isomerase"/>
    <property type="match status" value="1"/>
</dbReference>
<evidence type="ECO:0000256" key="1">
    <source>
        <dbReference type="ARBA" id="ARBA00004826"/>
    </source>
</evidence>
<dbReference type="Pfam" id="PF00293">
    <property type="entry name" value="NUDIX"/>
    <property type="match status" value="1"/>
</dbReference>
<evidence type="ECO:0000256" key="6">
    <source>
        <dbReference type="ARBA" id="ARBA00022842"/>
    </source>
</evidence>
<dbReference type="SUPFAM" id="SSF55811">
    <property type="entry name" value="Nudix"/>
    <property type="match status" value="1"/>
</dbReference>
<evidence type="ECO:0000313" key="14">
    <source>
        <dbReference type="Proteomes" id="UP001501598"/>
    </source>
</evidence>
<feature type="active site" evidence="10">
    <location>
        <position position="187"/>
    </location>
</feature>
<keyword evidence="8 10" id="KW-0414">Isoprene biosynthesis</keyword>
<dbReference type="HAMAP" id="MF_00202">
    <property type="entry name" value="Idi"/>
    <property type="match status" value="1"/>
</dbReference>
<dbReference type="PANTHER" id="PTHR10885">
    <property type="entry name" value="ISOPENTENYL-DIPHOSPHATE DELTA-ISOMERASE"/>
    <property type="match status" value="1"/>
</dbReference>
<dbReference type="InterPro" id="IPR011876">
    <property type="entry name" value="IsopentenylPP_isomerase_typ1"/>
</dbReference>
<evidence type="ECO:0000256" key="11">
    <source>
        <dbReference type="SAM" id="MobiDB-lite"/>
    </source>
</evidence>
<comment type="catalytic activity">
    <reaction evidence="10">
        <text>isopentenyl diphosphate = dimethylallyl diphosphate</text>
        <dbReference type="Rhea" id="RHEA:23284"/>
        <dbReference type="ChEBI" id="CHEBI:57623"/>
        <dbReference type="ChEBI" id="CHEBI:128769"/>
        <dbReference type="EC" id="5.3.3.2"/>
    </reaction>
</comment>
<evidence type="ECO:0000256" key="10">
    <source>
        <dbReference type="HAMAP-Rule" id="MF_00202"/>
    </source>
</evidence>
<evidence type="ECO:0000259" key="12">
    <source>
        <dbReference type="PROSITE" id="PS51462"/>
    </source>
</evidence>
<comment type="similarity">
    <text evidence="2 10">Belongs to the IPP isomerase type 1 family.</text>
</comment>
<keyword evidence="7 10" id="KW-0464">Manganese</keyword>
<feature type="active site" evidence="10">
    <location>
        <position position="139"/>
    </location>
</feature>
<dbReference type="PROSITE" id="PS51462">
    <property type="entry name" value="NUDIX"/>
    <property type="match status" value="1"/>
</dbReference>
<feature type="region of interest" description="Disordered" evidence="11">
    <location>
        <begin position="29"/>
        <end position="67"/>
    </location>
</feature>
<keyword evidence="5 10" id="KW-0479">Metal-binding</keyword>
<feature type="region of interest" description="Disordered" evidence="11">
    <location>
        <begin position="1"/>
        <end position="20"/>
    </location>
</feature>
<evidence type="ECO:0000256" key="3">
    <source>
        <dbReference type="ARBA" id="ARBA00012057"/>
    </source>
</evidence>
<dbReference type="Proteomes" id="UP001501598">
    <property type="component" value="Unassembled WGS sequence"/>
</dbReference>
<feature type="domain" description="Nudix hydrolase" evidence="12">
    <location>
        <begin position="102"/>
        <end position="235"/>
    </location>
</feature>
<dbReference type="EMBL" id="BAABGT010000038">
    <property type="protein sequence ID" value="GAA4547572.1"/>
    <property type="molecule type" value="Genomic_DNA"/>
</dbReference>
<evidence type="ECO:0000256" key="5">
    <source>
        <dbReference type="ARBA" id="ARBA00022723"/>
    </source>
</evidence>
<comment type="subcellular location">
    <subcellularLocation>
        <location evidence="10">Cytoplasm</location>
    </subcellularLocation>
</comment>
<sequence>MTARVAGSRPGPYRHSDSSVLAVHAPDPGVAHHHRRVGPPPRLSSTHGSSRCHTPPPAPRPVGGSVFSRDTAAGLEQVVLVDDRGRPVGAADKATVHQASTPRHLGFSCYGFDDACRVLVTQRSRLKQTFPLVWSNTCCGHPAPGESVAAAVRRRLHHELGVRAHELTMVLPDFSYRAASGGIEENELCPVMVCRIEEIPLARPDEVESWQWWSWPHLVREAGKSDSILSPWARLQIPLLAAHRPVSAAASTG</sequence>
<comment type="caution">
    <text evidence="13">The sequence shown here is derived from an EMBL/GenBank/DDBJ whole genome shotgun (WGS) entry which is preliminary data.</text>
</comment>
<feature type="binding site" evidence="10">
    <location>
        <position position="159"/>
    </location>
    <ligand>
        <name>Mg(2+)</name>
        <dbReference type="ChEBI" id="CHEBI:18420"/>
    </ligand>
</feature>
<evidence type="ECO:0000256" key="9">
    <source>
        <dbReference type="ARBA" id="ARBA00023235"/>
    </source>
</evidence>
<gene>
    <name evidence="10" type="primary">idi</name>
    <name evidence="13" type="ORF">GCM10023175_32070</name>
</gene>
<feature type="binding site" evidence="10">
    <location>
        <position position="97"/>
    </location>
    <ligand>
        <name>Mn(2+)</name>
        <dbReference type="ChEBI" id="CHEBI:29035"/>
    </ligand>
</feature>
<evidence type="ECO:0000256" key="7">
    <source>
        <dbReference type="ARBA" id="ARBA00023211"/>
    </source>
</evidence>
<comment type="function">
    <text evidence="10">Catalyzes the 1,3-allylic rearrangement of the homoallylic substrate isopentenyl (IPP) to its highly electrophilic allylic isomer, dimethylallyl diphosphate (DMAPP).</text>
</comment>
<keyword evidence="4 10" id="KW-0963">Cytoplasm</keyword>
<comment type="pathway">
    <text evidence="1 10">Isoprenoid biosynthesis; dimethylallyl diphosphate biosynthesis; dimethylallyl diphosphate from isopentenyl diphosphate: step 1/1.</text>
</comment>
<accession>A0ABP8RSN7</accession>
<feature type="binding site" evidence="10">
    <location>
        <position position="185"/>
    </location>
    <ligand>
        <name>Mn(2+)</name>
        <dbReference type="ChEBI" id="CHEBI:29035"/>
    </ligand>
</feature>
<keyword evidence="9 10" id="KW-0413">Isomerase</keyword>
<evidence type="ECO:0000313" key="13">
    <source>
        <dbReference type="EMBL" id="GAA4547572.1"/>
    </source>
</evidence>
<dbReference type="EC" id="5.3.3.2" evidence="3 10"/>
<comment type="cofactor">
    <cofactor evidence="10">
        <name>Mg(2+)</name>
        <dbReference type="ChEBI" id="CHEBI:18420"/>
    </cofactor>
    <text evidence="10">Binds 1 Mg(2+) ion per subunit. The magnesium ion binds only when substrate is bound.</text>
</comment>
<dbReference type="InterPro" id="IPR000086">
    <property type="entry name" value="NUDIX_hydrolase_dom"/>
</dbReference>
<dbReference type="InterPro" id="IPR056375">
    <property type="entry name" value="Idi_bact"/>
</dbReference>
<reference evidence="14" key="1">
    <citation type="journal article" date="2019" name="Int. J. Syst. Evol. Microbiol.">
        <title>The Global Catalogue of Microorganisms (GCM) 10K type strain sequencing project: providing services to taxonomists for standard genome sequencing and annotation.</title>
        <authorList>
            <consortium name="The Broad Institute Genomics Platform"/>
            <consortium name="The Broad Institute Genome Sequencing Center for Infectious Disease"/>
            <person name="Wu L."/>
            <person name="Ma J."/>
        </authorList>
    </citation>
    <scope>NUCLEOTIDE SEQUENCE [LARGE SCALE GENOMIC DNA]</scope>
    <source>
        <strain evidence="14">JCM 17906</strain>
    </source>
</reference>
<dbReference type="Gene3D" id="3.90.79.10">
    <property type="entry name" value="Nucleoside Triphosphate Pyrophosphohydrolase"/>
    <property type="match status" value="1"/>
</dbReference>
<organism evidence="13 14">
    <name type="scientific">Pseudonocardia xishanensis</name>
    <dbReference type="NCBI Taxonomy" id="630995"/>
    <lineage>
        <taxon>Bacteria</taxon>
        <taxon>Bacillati</taxon>
        <taxon>Actinomycetota</taxon>
        <taxon>Actinomycetes</taxon>
        <taxon>Pseudonocardiales</taxon>
        <taxon>Pseudonocardiaceae</taxon>
        <taxon>Pseudonocardia</taxon>
    </lineage>
</organism>
<dbReference type="NCBIfam" id="NF002995">
    <property type="entry name" value="PRK03759.1"/>
    <property type="match status" value="1"/>
</dbReference>
<feature type="binding site" evidence="10">
    <location>
        <position position="187"/>
    </location>
    <ligand>
        <name>Mn(2+)</name>
        <dbReference type="ChEBI" id="CHEBI:29035"/>
    </ligand>
</feature>
<dbReference type="InterPro" id="IPR015797">
    <property type="entry name" value="NUDIX_hydrolase-like_dom_sf"/>
</dbReference>
<name>A0ABP8RSN7_9PSEU</name>
<keyword evidence="6 10" id="KW-0460">Magnesium</keyword>
<feature type="binding site" evidence="10">
    <location>
        <position position="104"/>
    </location>
    <ligand>
        <name>Mn(2+)</name>
        <dbReference type="ChEBI" id="CHEBI:29035"/>
    </ligand>
</feature>
<keyword evidence="14" id="KW-1185">Reference proteome</keyword>